<name>B3PHS6_CELJU</name>
<sequence length="194" mass="21507">MIHAAIHHLASQLNAYLKRTNNLTEDIVVVSSLTEPDGSVAAHVNNKLVMFLTNIEKDTVPQAKISRAEGFDGRSLVPSKTLYLNLYVMLAANFSGANYPEALKFISRATGFFQLQPVFDRRNAPDMDSRIEKLVLNIENLNIQDLSNLWGLLGGKYLPSVYYRVRMIAMTPSAIVGQEPVSSRPQTGVSGQDR</sequence>
<gene>
    <name evidence="2" type="ordered locus">CJA_3668</name>
</gene>
<feature type="domain" description="Pvc16 N-terminal" evidence="1">
    <location>
        <begin position="7"/>
        <end position="183"/>
    </location>
</feature>
<dbReference type="HOGENOM" id="CLU_110138_0_0_6"/>
<dbReference type="eggNOG" id="ENOG5032Z3H">
    <property type="taxonomic scope" value="Bacteria"/>
</dbReference>
<evidence type="ECO:0000313" key="2">
    <source>
        <dbReference type="EMBL" id="ACE85067.1"/>
    </source>
</evidence>
<proteinExistence type="predicted"/>
<evidence type="ECO:0000313" key="3">
    <source>
        <dbReference type="Proteomes" id="UP000001036"/>
    </source>
</evidence>
<dbReference type="Pfam" id="PF14065">
    <property type="entry name" value="Pvc16_N"/>
    <property type="match status" value="1"/>
</dbReference>
<evidence type="ECO:0000259" key="1">
    <source>
        <dbReference type="Pfam" id="PF14065"/>
    </source>
</evidence>
<dbReference type="OrthoDB" id="7560784at2"/>
<accession>B3PHS6</accession>
<organism evidence="2 3">
    <name type="scientific">Cellvibrio japonicus (strain Ueda107)</name>
    <name type="common">Pseudomonas fluorescens subsp. cellulosa</name>
    <dbReference type="NCBI Taxonomy" id="498211"/>
    <lineage>
        <taxon>Bacteria</taxon>
        <taxon>Pseudomonadati</taxon>
        <taxon>Pseudomonadota</taxon>
        <taxon>Gammaproteobacteria</taxon>
        <taxon>Cellvibrionales</taxon>
        <taxon>Cellvibrionaceae</taxon>
        <taxon>Cellvibrio</taxon>
    </lineage>
</organism>
<dbReference type="Proteomes" id="UP000001036">
    <property type="component" value="Chromosome"/>
</dbReference>
<dbReference type="InterPro" id="IPR025351">
    <property type="entry name" value="Pvc16_N"/>
</dbReference>
<reference evidence="2 3" key="1">
    <citation type="journal article" date="2008" name="J. Bacteriol.">
        <title>Insights into plant cell wall degradation from the genome sequence of the soil bacterium Cellvibrio japonicus.</title>
        <authorList>
            <person name="Deboy R.T."/>
            <person name="Mongodin E.F."/>
            <person name="Fouts D.E."/>
            <person name="Tailford L.E."/>
            <person name="Khouri H."/>
            <person name="Emerson J.B."/>
            <person name="Mohamoud Y."/>
            <person name="Watkins K."/>
            <person name="Henrissat B."/>
            <person name="Gilbert H.J."/>
            <person name="Nelson K.E."/>
        </authorList>
    </citation>
    <scope>NUCLEOTIDE SEQUENCE [LARGE SCALE GENOMIC DNA]</scope>
    <source>
        <strain evidence="2 3">Ueda107</strain>
    </source>
</reference>
<dbReference type="KEGG" id="cja:CJA_3668"/>
<dbReference type="EMBL" id="CP000934">
    <property type="protein sequence ID" value="ACE85067.1"/>
    <property type="molecule type" value="Genomic_DNA"/>
</dbReference>
<keyword evidence="3" id="KW-1185">Reference proteome</keyword>
<protein>
    <recommendedName>
        <fullName evidence="1">Pvc16 N-terminal domain-containing protein</fullName>
    </recommendedName>
</protein>
<dbReference type="RefSeq" id="WP_012489242.1">
    <property type="nucleotide sequence ID" value="NC_010995.1"/>
</dbReference>
<dbReference type="STRING" id="498211.CJA_3668"/>
<dbReference type="AlphaFoldDB" id="B3PHS6"/>